<feature type="domain" description="UvrD-like helicase ATP-binding" evidence="13">
    <location>
        <begin position="1"/>
        <end position="272"/>
    </location>
</feature>
<dbReference type="GO" id="GO:0000725">
    <property type="term" value="P:recombinational repair"/>
    <property type="evidence" value="ECO:0007669"/>
    <property type="project" value="TreeGrafter"/>
</dbReference>
<evidence type="ECO:0000256" key="6">
    <source>
        <dbReference type="ARBA" id="ARBA00023125"/>
    </source>
</evidence>
<dbReference type="Gene3D" id="1.10.486.10">
    <property type="entry name" value="PCRA, domain 4"/>
    <property type="match status" value="1"/>
</dbReference>
<dbReference type="Pfam" id="PF00580">
    <property type="entry name" value="UvrD-helicase"/>
    <property type="match status" value="1"/>
</dbReference>
<keyword evidence="7" id="KW-0413">Isomerase</keyword>
<dbReference type="PROSITE" id="PS51217">
    <property type="entry name" value="UVRD_HELICASE_CTER"/>
    <property type="match status" value="1"/>
</dbReference>
<comment type="catalytic activity">
    <reaction evidence="8">
        <text>Couples ATP hydrolysis with the unwinding of duplex DNA by translocating in the 3'-5' direction.</text>
        <dbReference type="EC" id="5.6.2.4"/>
    </reaction>
</comment>
<evidence type="ECO:0000256" key="5">
    <source>
        <dbReference type="ARBA" id="ARBA00022840"/>
    </source>
</evidence>
<evidence type="ECO:0000259" key="13">
    <source>
        <dbReference type="PROSITE" id="PS51198"/>
    </source>
</evidence>
<organism evidence="15 16">
    <name type="scientific">Pseudobutyrivibrio ruminis</name>
    <dbReference type="NCBI Taxonomy" id="46206"/>
    <lineage>
        <taxon>Bacteria</taxon>
        <taxon>Bacillati</taxon>
        <taxon>Bacillota</taxon>
        <taxon>Clostridia</taxon>
        <taxon>Lachnospirales</taxon>
        <taxon>Lachnospiraceae</taxon>
        <taxon>Pseudobutyrivibrio</taxon>
    </lineage>
</organism>
<dbReference type="InterPro" id="IPR000212">
    <property type="entry name" value="DNA_helicase_UvrD/REP"/>
</dbReference>
<dbReference type="SUPFAM" id="SSF52540">
    <property type="entry name" value="P-loop containing nucleoside triphosphate hydrolases"/>
    <property type="match status" value="1"/>
</dbReference>
<evidence type="ECO:0000256" key="11">
    <source>
        <dbReference type="PROSITE-ProRule" id="PRU00560"/>
    </source>
</evidence>
<evidence type="ECO:0000256" key="9">
    <source>
        <dbReference type="ARBA" id="ARBA00034808"/>
    </source>
</evidence>
<dbReference type="PANTHER" id="PTHR11070:SF2">
    <property type="entry name" value="ATP-DEPENDENT DNA HELICASE SRS2"/>
    <property type="match status" value="1"/>
</dbReference>
<sequence>MNFNDSQIMAISHKEGPCLVVAGPGSGKTAVITHRINELINSGIPGREILVITFTKAAAIEMKERFNRLSGNNQVTFGTFHSLFWGILQRELGYKSKDIVMGSARQQILIEAIRLAGLDHTDLSIVNSISNEVSTYRNKGENKATFIPESTDREDFFKIYSYFKTLKQKYKVVDFDDMLNIAFELFIKRQDVLERWQNRFSYFLVDEMQDMNNLQFELIKMLSGRTNNIFCVGDDDQSIYGFRGANPKIMNDFENNYEDCKRILLNYNYRNPSNVVRAALALIDKNSIRFKKDIIPTNADGLLIIEETLDEVREADYIYEMIKSKIAQGKPLDEIAVLYRNHSDAKYLINRLMTEGVPVYLKEATTNFYSHFIIEDIEAYFQIAIGNSTRARLLRIINRPNRFLHRASLEKGSKIEDILYFYKDNYSAYQRALALNSDILLISRMSPYAAINYIRNVMGYDSFLKEEAIRCGTSFDEYTDVLAFLLEIVKDCKNIKQAIDKLNVLRYKVDYENKNKQVDKTGKVGLYTLHSSKGLEFDTVFILGANEGIIPNNRADTDEAIEGERRLFYVGVTRTKRELFITYTNKKNREKSRFLSEMTIDYSSSSSSSKISSNLLETAAYSSSERMFSREGAPVSSSKYL</sequence>
<evidence type="ECO:0000313" key="16">
    <source>
        <dbReference type="Proteomes" id="UP000225889"/>
    </source>
</evidence>
<evidence type="ECO:0000256" key="10">
    <source>
        <dbReference type="ARBA" id="ARBA00048988"/>
    </source>
</evidence>
<dbReference type="AlphaFoldDB" id="A0A2G3DV30"/>
<feature type="binding site" evidence="11">
    <location>
        <begin position="22"/>
        <end position="29"/>
    </location>
    <ligand>
        <name>ATP</name>
        <dbReference type="ChEBI" id="CHEBI:30616"/>
    </ligand>
</feature>
<dbReference type="EMBL" id="PDYF01000011">
    <property type="protein sequence ID" value="PHU34862.1"/>
    <property type="molecule type" value="Genomic_DNA"/>
</dbReference>
<keyword evidence="2 11" id="KW-0547">Nucleotide-binding</keyword>
<dbReference type="GO" id="GO:0016887">
    <property type="term" value="F:ATP hydrolysis activity"/>
    <property type="evidence" value="ECO:0007669"/>
    <property type="project" value="RHEA"/>
</dbReference>
<evidence type="ECO:0000256" key="3">
    <source>
        <dbReference type="ARBA" id="ARBA00022801"/>
    </source>
</evidence>
<dbReference type="GO" id="GO:0005524">
    <property type="term" value="F:ATP binding"/>
    <property type="evidence" value="ECO:0007669"/>
    <property type="project" value="UniProtKB-UniRule"/>
</dbReference>
<accession>A0A2G3DV30</accession>
<dbReference type="EC" id="5.6.2.4" evidence="9"/>
<dbReference type="CDD" id="cd17932">
    <property type="entry name" value="DEXQc_UvrD"/>
    <property type="match status" value="1"/>
</dbReference>
<proteinExistence type="inferred from homology"/>
<name>A0A2G3DV30_9FIRM</name>
<dbReference type="GO" id="GO:0043138">
    <property type="term" value="F:3'-5' DNA helicase activity"/>
    <property type="evidence" value="ECO:0007669"/>
    <property type="project" value="UniProtKB-EC"/>
</dbReference>
<evidence type="ECO:0000256" key="8">
    <source>
        <dbReference type="ARBA" id="ARBA00034617"/>
    </source>
</evidence>
<evidence type="ECO:0000259" key="14">
    <source>
        <dbReference type="PROSITE" id="PS51217"/>
    </source>
</evidence>
<dbReference type="GO" id="GO:0003677">
    <property type="term" value="F:DNA binding"/>
    <property type="evidence" value="ECO:0007669"/>
    <property type="project" value="UniProtKB-KW"/>
</dbReference>
<protein>
    <recommendedName>
        <fullName evidence="9">DNA 3'-5' helicase</fullName>
        <ecNumber evidence="9">5.6.2.4</ecNumber>
    </recommendedName>
</protein>
<gene>
    <name evidence="15" type="ORF">CSX01_05865</name>
</gene>
<keyword evidence="4 11" id="KW-0347">Helicase</keyword>
<comment type="similarity">
    <text evidence="1">Belongs to the helicase family. UvrD subfamily.</text>
</comment>
<evidence type="ECO:0000313" key="15">
    <source>
        <dbReference type="EMBL" id="PHU34862.1"/>
    </source>
</evidence>
<dbReference type="GO" id="GO:0033202">
    <property type="term" value="C:DNA helicase complex"/>
    <property type="evidence" value="ECO:0007669"/>
    <property type="project" value="TreeGrafter"/>
</dbReference>
<dbReference type="GO" id="GO:0005829">
    <property type="term" value="C:cytosol"/>
    <property type="evidence" value="ECO:0007669"/>
    <property type="project" value="TreeGrafter"/>
</dbReference>
<evidence type="ECO:0000256" key="4">
    <source>
        <dbReference type="ARBA" id="ARBA00022806"/>
    </source>
</evidence>
<keyword evidence="6" id="KW-0238">DNA-binding</keyword>
<dbReference type="Gene3D" id="1.10.10.160">
    <property type="match status" value="1"/>
</dbReference>
<dbReference type="Pfam" id="PF13361">
    <property type="entry name" value="UvrD_C"/>
    <property type="match status" value="1"/>
</dbReference>
<dbReference type="InterPro" id="IPR027417">
    <property type="entry name" value="P-loop_NTPase"/>
</dbReference>
<dbReference type="Proteomes" id="UP000225889">
    <property type="component" value="Unassembled WGS sequence"/>
</dbReference>
<dbReference type="Gene3D" id="3.40.50.300">
    <property type="entry name" value="P-loop containing nucleotide triphosphate hydrolases"/>
    <property type="match status" value="2"/>
</dbReference>
<keyword evidence="3 11" id="KW-0378">Hydrolase</keyword>
<feature type="domain" description="UvrD-like helicase C-terminal" evidence="14">
    <location>
        <begin position="273"/>
        <end position="534"/>
    </location>
</feature>
<reference evidence="15 16" key="2">
    <citation type="submission" date="2017-10" db="EMBL/GenBank/DDBJ databases">
        <authorList>
            <person name="Banno H."/>
            <person name="Chua N.-H."/>
        </authorList>
    </citation>
    <scope>NUCLEOTIDE SEQUENCE [LARGE SCALE GENOMIC DNA]</scope>
    <source>
        <strain evidence="15 16">JK626</strain>
    </source>
</reference>
<dbReference type="InterPro" id="IPR014016">
    <property type="entry name" value="UvrD-like_ATP-bd"/>
</dbReference>
<evidence type="ECO:0000256" key="7">
    <source>
        <dbReference type="ARBA" id="ARBA00023235"/>
    </source>
</evidence>
<evidence type="ECO:0000256" key="2">
    <source>
        <dbReference type="ARBA" id="ARBA00022741"/>
    </source>
</evidence>
<reference evidence="15 16" key="1">
    <citation type="submission" date="2017-10" db="EMBL/GenBank/DDBJ databases">
        <title>Resolving the taxonomy of Roseburia spp., Eubacterium rectale and Agathobacter spp. through phylogenomic analysis.</title>
        <authorList>
            <person name="Sheridan P.O."/>
            <person name="Walker A.W."/>
            <person name="Duncan S.H."/>
            <person name="Scott K.P."/>
            <person name="Toole P.W.O."/>
            <person name="Luis P."/>
            <person name="Flint H.J."/>
        </authorList>
    </citation>
    <scope>NUCLEOTIDE SEQUENCE [LARGE SCALE GENOMIC DNA]</scope>
    <source>
        <strain evidence="15 16">JK626</strain>
    </source>
</reference>
<comment type="caution">
    <text evidence="15">The sequence shown here is derived from an EMBL/GenBank/DDBJ whole genome shotgun (WGS) entry which is preliminary data.</text>
</comment>
<evidence type="ECO:0000256" key="12">
    <source>
        <dbReference type="SAM" id="MobiDB-lite"/>
    </source>
</evidence>
<feature type="region of interest" description="Disordered" evidence="12">
    <location>
        <begin position="620"/>
        <end position="641"/>
    </location>
</feature>
<comment type="catalytic activity">
    <reaction evidence="10">
        <text>ATP + H2O = ADP + phosphate + H(+)</text>
        <dbReference type="Rhea" id="RHEA:13065"/>
        <dbReference type="ChEBI" id="CHEBI:15377"/>
        <dbReference type="ChEBI" id="CHEBI:15378"/>
        <dbReference type="ChEBI" id="CHEBI:30616"/>
        <dbReference type="ChEBI" id="CHEBI:43474"/>
        <dbReference type="ChEBI" id="CHEBI:456216"/>
        <dbReference type="EC" id="5.6.2.4"/>
    </reaction>
</comment>
<evidence type="ECO:0000256" key="1">
    <source>
        <dbReference type="ARBA" id="ARBA00009922"/>
    </source>
</evidence>
<dbReference type="PROSITE" id="PS51198">
    <property type="entry name" value="UVRD_HELICASE_ATP_BIND"/>
    <property type="match status" value="1"/>
</dbReference>
<dbReference type="InterPro" id="IPR013986">
    <property type="entry name" value="DExx_box_DNA_helicase_dom_sf"/>
</dbReference>
<dbReference type="PANTHER" id="PTHR11070">
    <property type="entry name" value="UVRD / RECB / PCRA DNA HELICASE FAMILY MEMBER"/>
    <property type="match status" value="1"/>
</dbReference>
<dbReference type="InterPro" id="IPR014017">
    <property type="entry name" value="DNA_helicase_UvrD-like_C"/>
</dbReference>
<keyword evidence="5 11" id="KW-0067">ATP-binding</keyword>